<reference evidence="1" key="1">
    <citation type="submission" date="2022-08" db="EMBL/GenBank/DDBJ databases">
        <title>Alicyclobacillus fastidiosus DSM 17978, complete genome.</title>
        <authorList>
            <person name="Wang Q."/>
            <person name="Cai R."/>
            <person name="Wang Z."/>
        </authorList>
    </citation>
    <scope>NUCLEOTIDE SEQUENCE</scope>
    <source>
        <strain evidence="1">DSM 17978</strain>
    </source>
</reference>
<accession>A0ABY6ZPK8</accession>
<evidence type="ECO:0000313" key="1">
    <source>
        <dbReference type="EMBL" id="WAH44769.1"/>
    </source>
</evidence>
<evidence type="ECO:0000313" key="2">
    <source>
        <dbReference type="Proteomes" id="UP001164761"/>
    </source>
</evidence>
<dbReference type="RefSeq" id="WP_268008643.1">
    <property type="nucleotide sequence ID" value="NZ_BSUT01000001.1"/>
</dbReference>
<organism evidence="1 2">
    <name type="scientific">Alicyclobacillus fastidiosus</name>
    <dbReference type="NCBI Taxonomy" id="392011"/>
    <lineage>
        <taxon>Bacteria</taxon>
        <taxon>Bacillati</taxon>
        <taxon>Bacillota</taxon>
        <taxon>Bacilli</taxon>
        <taxon>Bacillales</taxon>
        <taxon>Alicyclobacillaceae</taxon>
        <taxon>Alicyclobacillus</taxon>
    </lineage>
</organism>
<sequence length="102" mass="11364">MKNAPLMIIPLVEFHLHKKKQPSSTGWLFNLFSHDTGYLAAVGSLANGGSFYRIAENAQHHVEAQGGVAFSCYSFRLSITATATCRCRSIAWDEKEEENEDD</sequence>
<dbReference type="EMBL" id="CP104067">
    <property type="protein sequence ID" value="WAH44769.1"/>
    <property type="molecule type" value="Genomic_DNA"/>
</dbReference>
<dbReference type="Proteomes" id="UP001164761">
    <property type="component" value="Chromosome"/>
</dbReference>
<proteinExistence type="predicted"/>
<protein>
    <submittedName>
        <fullName evidence="1">Uncharacterized protein</fullName>
    </submittedName>
</protein>
<keyword evidence="2" id="KW-1185">Reference proteome</keyword>
<gene>
    <name evidence="1" type="ORF">NZD89_04740</name>
</gene>
<name>A0ABY6ZPK8_9BACL</name>